<gene>
    <name evidence="7" type="ORF">CTAYLR_005173</name>
</gene>
<evidence type="ECO:0000256" key="5">
    <source>
        <dbReference type="ARBA" id="ARBA00022840"/>
    </source>
</evidence>
<dbReference type="PANTHER" id="PTHR34273:SF2">
    <property type="entry name" value="METHYLTHIORIBOSE KINASE"/>
    <property type="match status" value="1"/>
</dbReference>
<keyword evidence="2" id="KW-0808">Transferase</keyword>
<dbReference type="EMBL" id="JAQMWT010000297">
    <property type="protein sequence ID" value="KAJ8606092.1"/>
    <property type="molecule type" value="Genomic_DNA"/>
</dbReference>
<evidence type="ECO:0000256" key="3">
    <source>
        <dbReference type="ARBA" id="ARBA00022741"/>
    </source>
</evidence>
<organism evidence="7 8">
    <name type="scientific">Chrysophaeum taylorii</name>
    <dbReference type="NCBI Taxonomy" id="2483200"/>
    <lineage>
        <taxon>Eukaryota</taxon>
        <taxon>Sar</taxon>
        <taxon>Stramenopiles</taxon>
        <taxon>Ochrophyta</taxon>
        <taxon>Pelagophyceae</taxon>
        <taxon>Pelagomonadales</taxon>
        <taxon>Pelagomonadaceae</taxon>
        <taxon>Chrysophaeum</taxon>
    </lineage>
</organism>
<name>A0AAD7XNJ3_9STRA</name>
<keyword evidence="8" id="KW-1185">Reference proteome</keyword>
<reference evidence="7" key="1">
    <citation type="submission" date="2023-01" db="EMBL/GenBank/DDBJ databases">
        <title>Metagenome sequencing of chrysophaentin producing Chrysophaeum taylorii.</title>
        <authorList>
            <person name="Davison J."/>
            <person name="Bewley C."/>
        </authorList>
    </citation>
    <scope>NUCLEOTIDE SEQUENCE</scope>
    <source>
        <strain evidence="7">NIES-1699</strain>
    </source>
</reference>
<protein>
    <recommendedName>
        <fullName evidence="6">Aminoglycoside phosphotransferase domain-containing protein</fullName>
    </recommendedName>
</protein>
<evidence type="ECO:0000259" key="6">
    <source>
        <dbReference type="Pfam" id="PF01636"/>
    </source>
</evidence>
<evidence type="ECO:0000256" key="2">
    <source>
        <dbReference type="ARBA" id="ARBA00022679"/>
    </source>
</evidence>
<keyword evidence="3" id="KW-0547">Nucleotide-binding</keyword>
<dbReference type="InterPro" id="IPR002575">
    <property type="entry name" value="Aminoglycoside_PTrfase"/>
</dbReference>
<evidence type="ECO:0000313" key="7">
    <source>
        <dbReference type="EMBL" id="KAJ8606092.1"/>
    </source>
</evidence>
<proteinExistence type="inferred from homology"/>
<comment type="caution">
    <text evidence="7">The sequence shown here is derived from an EMBL/GenBank/DDBJ whole genome shotgun (WGS) entry which is preliminary data.</text>
</comment>
<dbReference type="PANTHER" id="PTHR34273">
    <property type="entry name" value="METHYLTHIORIBOSE KINASE"/>
    <property type="match status" value="1"/>
</dbReference>
<dbReference type="SUPFAM" id="SSF56112">
    <property type="entry name" value="Protein kinase-like (PK-like)"/>
    <property type="match status" value="1"/>
</dbReference>
<keyword evidence="4" id="KW-0418">Kinase</keyword>
<dbReference type="Gene3D" id="3.30.200.20">
    <property type="entry name" value="Phosphorylase Kinase, domain 1"/>
    <property type="match status" value="1"/>
</dbReference>
<dbReference type="InterPro" id="IPR011009">
    <property type="entry name" value="Kinase-like_dom_sf"/>
</dbReference>
<evidence type="ECO:0000256" key="1">
    <source>
        <dbReference type="ARBA" id="ARBA00010165"/>
    </source>
</evidence>
<keyword evidence="5" id="KW-0067">ATP-binding</keyword>
<dbReference type="GO" id="GO:0005524">
    <property type="term" value="F:ATP binding"/>
    <property type="evidence" value="ECO:0007669"/>
    <property type="project" value="UniProtKB-KW"/>
</dbReference>
<dbReference type="Pfam" id="PF01636">
    <property type="entry name" value="APH"/>
    <property type="match status" value="1"/>
</dbReference>
<sequence length="562" mass="61690">MGRRHKRRRNRKKKVPWSLYKKSLSRVGRGVVTGFDVTSPEELSKREARLSRWEPEKLAAAKRDEEEAEKRAKRLARFGVAGAEGGVAWARFSATLAALQLEASQLYGVDEGRETAAAETSERLHARASCQSTAVHLLAHFGRYSPTYVEWLGDEACNVWFAEQHTAGRAMAALTVEIPPAPASLGLQQQQQVDLSAWRLLSSPVRKARDDKWGKKGAYGTRLLSSGGNLNYAWRVEGEKGSVFVKQAPEYIKCLGKDFGLTAQRIAVEVAALREFHRVGFAPEVLHFDKDRCVAIMQDLKSFVLLRDELAAGRVDARLAAKIGAAVSRLPQDTTYDWLPDNNAAMRGIIRDYVFAKPFVDDPTNRSLEPPLGLRAAHLRQDPGFLEALKKARAIFDKRDCLAHGDLHAGSLMTDGETVVAIDAEFAFVGPRGFDLAFATAGYVFAYCASTAWATPDDAALRRRKAKDAISALWTAYGDLQVLPEAVILCACELMRRVLGAASVPDLSEISDPALRNSIDLLVLDLGALLLKHPPSGLPDFLISLDDAYDAHVFATPATPSN</sequence>
<dbReference type="Proteomes" id="UP001230188">
    <property type="component" value="Unassembled WGS sequence"/>
</dbReference>
<dbReference type="Gene3D" id="3.90.1200.10">
    <property type="match status" value="1"/>
</dbReference>
<dbReference type="GO" id="GO:0016301">
    <property type="term" value="F:kinase activity"/>
    <property type="evidence" value="ECO:0007669"/>
    <property type="project" value="UniProtKB-KW"/>
</dbReference>
<comment type="similarity">
    <text evidence="1">Belongs to the methylthioribose kinase family.</text>
</comment>
<dbReference type="AlphaFoldDB" id="A0AAD7XNJ3"/>
<evidence type="ECO:0000256" key="4">
    <source>
        <dbReference type="ARBA" id="ARBA00022777"/>
    </source>
</evidence>
<accession>A0AAD7XNJ3</accession>
<evidence type="ECO:0000313" key="8">
    <source>
        <dbReference type="Proteomes" id="UP001230188"/>
    </source>
</evidence>
<feature type="domain" description="Aminoglycoside phosphotransferase" evidence="6">
    <location>
        <begin position="226"/>
        <end position="472"/>
    </location>
</feature>